<accession>A0A6P5JPT0</accession>
<evidence type="ECO:0000313" key="2">
    <source>
        <dbReference type="Proteomes" id="UP000515140"/>
    </source>
</evidence>
<sequence length="259" mass="27788">MIPPVNSGDCRSRASPPWGERQVRPSGVRSVKSQSCFPVSRGHNWTPAGAWCPQLGARNLGPRKERNNSSLELSQTGSPEEEGAGVGGGEGAGERAEKNLANGSGCCWKPPAQSPAPRHSSRGPILAKGSRQAQPFSSSFLFFFCLGWGSPSRWCCCWCWPPQGLCPEVEICVNPRYICLLLHLLASTSVSAFLLPVAPCGINAYSNDDVNQVMSWCFRAAFELSKLEFWLGGGQCLLSLGGKGVVPECPSPPLCHLSK</sequence>
<name>A0A6P5JPT0_PHACI</name>
<dbReference type="Proteomes" id="UP000515140">
    <property type="component" value="Unplaced"/>
</dbReference>
<feature type="region of interest" description="Disordered" evidence="1">
    <location>
        <begin position="1"/>
        <end position="39"/>
    </location>
</feature>
<evidence type="ECO:0000256" key="1">
    <source>
        <dbReference type="SAM" id="MobiDB-lite"/>
    </source>
</evidence>
<dbReference type="AlphaFoldDB" id="A0A6P5JPT0"/>
<feature type="region of interest" description="Disordered" evidence="1">
    <location>
        <begin position="58"/>
        <end position="95"/>
    </location>
</feature>
<protein>
    <submittedName>
        <fullName evidence="3">Uncharacterized protein LOC110201734 isoform X1</fullName>
    </submittedName>
</protein>
<proteinExistence type="predicted"/>
<dbReference type="RefSeq" id="XP_020833236.1">
    <property type="nucleotide sequence ID" value="XM_020977577.1"/>
</dbReference>
<dbReference type="GeneID" id="110201734"/>
<reference evidence="3" key="1">
    <citation type="submission" date="2025-08" db="UniProtKB">
        <authorList>
            <consortium name="RefSeq"/>
        </authorList>
    </citation>
    <scope>IDENTIFICATION</scope>
    <source>
        <tissue evidence="3">Spleen</tissue>
    </source>
</reference>
<feature type="compositionally biased region" description="Polar residues" evidence="1">
    <location>
        <begin position="68"/>
        <end position="78"/>
    </location>
</feature>
<evidence type="ECO:0000313" key="3">
    <source>
        <dbReference type="RefSeq" id="XP_020833236.1"/>
    </source>
</evidence>
<organism evidence="2 3">
    <name type="scientific">Phascolarctos cinereus</name>
    <name type="common">Koala</name>
    <dbReference type="NCBI Taxonomy" id="38626"/>
    <lineage>
        <taxon>Eukaryota</taxon>
        <taxon>Metazoa</taxon>
        <taxon>Chordata</taxon>
        <taxon>Craniata</taxon>
        <taxon>Vertebrata</taxon>
        <taxon>Euteleostomi</taxon>
        <taxon>Mammalia</taxon>
        <taxon>Metatheria</taxon>
        <taxon>Diprotodontia</taxon>
        <taxon>Phascolarctidae</taxon>
        <taxon>Phascolarctos</taxon>
    </lineage>
</organism>
<gene>
    <name evidence="3" type="primary">LOC110201734</name>
</gene>
<dbReference type="InParanoid" id="A0A6P5JPT0"/>
<keyword evidence="2" id="KW-1185">Reference proteome</keyword>
<dbReference type="KEGG" id="pcw:110201734"/>